<dbReference type="GO" id="GO:0009279">
    <property type="term" value="C:cell outer membrane"/>
    <property type="evidence" value="ECO:0007669"/>
    <property type="project" value="UniProtKB-SubCell"/>
</dbReference>
<dbReference type="InterPro" id="IPR037066">
    <property type="entry name" value="Plug_dom_sf"/>
</dbReference>
<evidence type="ECO:0000256" key="6">
    <source>
        <dbReference type="ARBA" id="ARBA00022692"/>
    </source>
</evidence>
<evidence type="ECO:0000256" key="9">
    <source>
        <dbReference type="ARBA" id="ARBA00023136"/>
    </source>
</evidence>
<keyword evidence="4 12" id="KW-1134">Transmembrane beta strand</keyword>
<keyword evidence="10 16" id="KW-0675">Receptor</keyword>
<dbReference type="InterPro" id="IPR039426">
    <property type="entry name" value="TonB-dep_rcpt-like"/>
</dbReference>
<reference evidence="16 17" key="1">
    <citation type="submission" date="2019-02" db="EMBL/GenBank/DDBJ databases">
        <title>Genomic Encyclopedia of Type Strains, Phase IV (KMG-IV): sequencing the most valuable type-strain genomes for metagenomic binning, comparative biology and taxonomic classification.</title>
        <authorList>
            <person name="Goeker M."/>
        </authorList>
    </citation>
    <scope>NUCLEOTIDE SEQUENCE [LARGE SCALE GENOMIC DNA]</scope>
    <source>
        <strain evidence="16 17">K24</strain>
    </source>
</reference>
<organism evidence="16 17">
    <name type="scientific">Pigmentiphaga kullae</name>
    <dbReference type="NCBI Taxonomy" id="151784"/>
    <lineage>
        <taxon>Bacteria</taxon>
        <taxon>Pseudomonadati</taxon>
        <taxon>Pseudomonadota</taxon>
        <taxon>Betaproteobacteria</taxon>
        <taxon>Burkholderiales</taxon>
        <taxon>Alcaligenaceae</taxon>
        <taxon>Pigmentiphaga</taxon>
    </lineage>
</organism>
<dbReference type="InterPro" id="IPR012910">
    <property type="entry name" value="Plug_dom"/>
</dbReference>
<feature type="domain" description="Secretin/TonB short N-terminal" evidence="15">
    <location>
        <begin position="64"/>
        <end position="114"/>
    </location>
</feature>
<dbReference type="SUPFAM" id="SSF56935">
    <property type="entry name" value="Porins"/>
    <property type="match status" value="1"/>
</dbReference>
<evidence type="ECO:0000256" key="7">
    <source>
        <dbReference type="ARBA" id="ARBA00023004"/>
    </source>
</evidence>
<dbReference type="PROSITE" id="PS52016">
    <property type="entry name" value="TONB_DEPENDENT_REC_3"/>
    <property type="match status" value="1"/>
</dbReference>
<keyword evidence="3 12" id="KW-0813">Transport</keyword>
<dbReference type="PANTHER" id="PTHR30069:SF41">
    <property type="entry name" value="HEME_HEMOPEXIN UTILIZATION PROTEIN C"/>
    <property type="match status" value="1"/>
</dbReference>
<evidence type="ECO:0000256" key="14">
    <source>
        <dbReference type="SAM" id="SignalP"/>
    </source>
</evidence>
<dbReference type="PANTHER" id="PTHR30069">
    <property type="entry name" value="TONB-DEPENDENT OUTER MEMBRANE RECEPTOR"/>
    <property type="match status" value="1"/>
</dbReference>
<keyword evidence="11 12" id="KW-0998">Cell outer membrane</keyword>
<evidence type="ECO:0000256" key="5">
    <source>
        <dbReference type="ARBA" id="ARBA00022496"/>
    </source>
</evidence>
<keyword evidence="7" id="KW-0408">Iron</keyword>
<evidence type="ECO:0000259" key="15">
    <source>
        <dbReference type="SMART" id="SM00965"/>
    </source>
</evidence>
<evidence type="ECO:0000313" key="17">
    <source>
        <dbReference type="Proteomes" id="UP000292445"/>
    </source>
</evidence>
<feature type="signal peptide" evidence="14">
    <location>
        <begin position="1"/>
        <end position="35"/>
    </location>
</feature>
<keyword evidence="5" id="KW-0406">Ion transport</keyword>
<comment type="similarity">
    <text evidence="2 12 13">Belongs to the TonB-dependent receptor family.</text>
</comment>
<feature type="chain" id="PRO_5021023259" evidence="14">
    <location>
        <begin position="36"/>
        <end position="921"/>
    </location>
</feature>
<keyword evidence="17" id="KW-1185">Reference proteome</keyword>
<dbReference type="Proteomes" id="UP000292445">
    <property type="component" value="Unassembled WGS sequence"/>
</dbReference>
<gene>
    <name evidence="16" type="ORF">EV675_2388</name>
</gene>
<dbReference type="AlphaFoldDB" id="A0A4Q7NMY9"/>
<evidence type="ECO:0000256" key="8">
    <source>
        <dbReference type="ARBA" id="ARBA00023077"/>
    </source>
</evidence>
<dbReference type="GO" id="GO:0044718">
    <property type="term" value="P:siderophore transmembrane transport"/>
    <property type="evidence" value="ECO:0007669"/>
    <property type="project" value="TreeGrafter"/>
</dbReference>
<keyword evidence="6 12" id="KW-0812">Transmembrane</keyword>
<accession>A0A4Q7NMY9</accession>
<dbReference type="SMART" id="SM00965">
    <property type="entry name" value="STN"/>
    <property type="match status" value="1"/>
</dbReference>
<comment type="subcellular location">
    <subcellularLocation>
        <location evidence="1 12">Cell outer membrane</location>
        <topology evidence="1 12">Multi-pass membrane protein</topology>
    </subcellularLocation>
</comment>
<dbReference type="Gene3D" id="2.40.170.20">
    <property type="entry name" value="TonB-dependent receptor, beta-barrel domain"/>
    <property type="match status" value="1"/>
</dbReference>
<name>A0A4Q7NMY9_9BURK</name>
<evidence type="ECO:0000256" key="3">
    <source>
        <dbReference type="ARBA" id="ARBA00022448"/>
    </source>
</evidence>
<dbReference type="Pfam" id="PF00593">
    <property type="entry name" value="TonB_dep_Rec_b-barrel"/>
    <property type="match status" value="1"/>
</dbReference>
<evidence type="ECO:0000256" key="11">
    <source>
        <dbReference type="ARBA" id="ARBA00023237"/>
    </source>
</evidence>
<keyword evidence="14" id="KW-0732">Signal</keyword>
<dbReference type="GO" id="GO:0015344">
    <property type="term" value="F:siderophore uptake transmembrane transporter activity"/>
    <property type="evidence" value="ECO:0007669"/>
    <property type="project" value="TreeGrafter"/>
</dbReference>
<evidence type="ECO:0000256" key="12">
    <source>
        <dbReference type="PROSITE-ProRule" id="PRU01360"/>
    </source>
</evidence>
<keyword evidence="5" id="KW-0410">Iron transport</keyword>
<dbReference type="EMBL" id="SGXC01000001">
    <property type="protein sequence ID" value="RZS86348.1"/>
    <property type="molecule type" value="Genomic_DNA"/>
</dbReference>
<keyword evidence="9 12" id="KW-0472">Membrane</keyword>
<dbReference type="Gene3D" id="2.170.130.10">
    <property type="entry name" value="TonB-dependent receptor, plug domain"/>
    <property type="match status" value="1"/>
</dbReference>
<dbReference type="Gene3D" id="3.55.50.30">
    <property type="match status" value="1"/>
</dbReference>
<protein>
    <submittedName>
        <fullName evidence="16">Hemoglobin/transferrin/lactoferrin receptor protein</fullName>
    </submittedName>
</protein>
<comment type="caution">
    <text evidence="16">The sequence shown here is derived from an EMBL/GenBank/DDBJ whole genome shotgun (WGS) entry which is preliminary data.</text>
</comment>
<evidence type="ECO:0000256" key="4">
    <source>
        <dbReference type="ARBA" id="ARBA00022452"/>
    </source>
</evidence>
<evidence type="ECO:0000256" key="2">
    <source>
        <dbReference type="ARBA" id="ARBA00009810"/>
    </source>
</evidence>
<keyword evidence="8 13" id="KW-0798">TonB box</keyword>
<evidence type="ECO:0000256" key="10">
    <source>
        <dbReference type="ARBA" id="ARBA00023170"/>
    </source>
</evidence>
<dbReference type="InterPro" id="IPR000531">
    <property type="entry name" value="Beta-barrel_TonB"/>
</dbReference>
<dbReference type="InterPro" id="IPR011662">
    <property type="entry name" value="Secretin/TonB_short_N"/>
</dbReference>
<evidence type="ECO:0000256" key="13">
    <source>
        <dbReference type="RuleBase" id="RU003357"/>
    </source>
</evidence>
<evidence type="ECO:0000313" key="16">
    <source>
        <dbReference type="EMBL" id="RZS86348.1"/>
    </source>
</evidence>
<evidence type="ECO:0000256" key="1">
    <source>
        <dbReference type="ARBA" id="ARBA00004571"/>
    </source>
</evidence>
<sequence>MLQGCVCACRRTVARRLLWGLMLAASLPAMLQAGAAAATEARYYEVPAGPLGAALSQFAGMAGVVLSFDASWLAGMRSPGLRGTFTVQQGFNTLLEASGFETAHDAGIYSLRRSSMGQSMLPTITVEGMREQDPKDEVYRTAGSRSVLTREDIERNRGTSVGDIFRGTPGVLVGELRNSGGLDINIRGMQGQGRVPVLVDGARQETTVYRGYSGAVSRSYIDPDLIGGIQIDKGPTLSAEGTGATGGLVSMRTIKAEDIVRPGQDFGLRVRGQAIGNNSGSPVAADTPAGLYTGGTLGVAPVYRTDCVTPAACSGRYALPEEWGNPEGLDRPGTFRPKSYAGSLAIARRWEKFDLVAAYAQREQGNYYAGAHGPSAWVDVSNRRRLPFYTEVRPEIRGASYFQAGERIPGTNYESKSALLKGTFYLPDDQELELSYLRYRSVYSEIMPSQIIRFANFAPITQPRNSDVTVDTYTSRYHWNPAGMPLLDLRANLWHTRTRATNNSPSATQPDLYNNEREKYRRWGLTLENTSSLDHRAWGESQLRYGLAGQWEDVGTTPLTPDFRGLAGRQGSRDEYSAFVAWLYKPVETVALDVGVRHTRFKSHDDKPITVYDPQSPNCVDADGDGACDPLPNRNKQSGTAPVISLSWEPGKHGLQFYGRYAEAYRMPSLFESTSGFSFDAAPDVILKPEHTRSKEVGVNYLKDGILAGRDRLRLKLAYFRNHTKDYLTRTTPNLWEEGGAGGELSQASNFTMRNIDSATFNGLELSGSYDLGVVFTQFGATKYNKIEICHTGSYRAERCNDYGIAGSYINNMVPPKWHGSITLGARLLDYRLVLGVRGTFMGQRTNAPQYNDDTHRSFLSIVPWHAYRVFDLFASYRVNDRVSIDFNLDNITDRYYLDALSLGLIPAPGRTARVSVTLRY</sequence>
<dbReference type="InterPro" id="IPR036942">
    <property type="entry name" value="Beta-barrel_TonB_sf"/>
</dbReference>
<dbReference type="Pfam" id="PF07715">
    <property type="entry name" value="Plug"/>
    <property type="match status" value="1"/>
</dbReference>
<proteinExistence type="inferred from homology"/>